<dbReference type="Proteomes" id="UP000296049">
    <property type="component" value="Unassembled WGS sequence"/>
</dbReference>
<feature type="compositionally biased region" description="Basic and acidic residues" evidence="1">
    <location>
        <begin position="7"/>
        <end position="18"/>
    </location>
</feature>
<dbReference type="AlphaFoldDB" id="R0KTD6"/>
<organism evidence="2 3">
    <name type="scientific">Anas platyrhynchos</name>
    <name type="common">Mallard</name>
    <name type="synonym">Anas boschas</name>
    <dbReference type="NCBI Taxonomy" id="8839"/>
    <lineage>
        <taxon>Eukaryota</taxon>
        <taxon>Metazoa</taxon>
        <taxon>Chordata</taxon>
        <taxon>Craniata</taxon>
        <taxon>Vertebrata</taxon>
        <taxon>Euteleostomi</taxon>
        <taxon>Archelosauria</taxon>
        <taxon>Archosauria</taxon>
        <taxon>Dinosauria</taxon>
        <taxon>Saurischia</taxon>
        <taxon>Theropoda</taxon>
        <taxon>Coelurosauria</taxon>
        <taxon>Aves</taxon>
        <taxon>Neognathae</taxon>
        <taxon>Galloanserae</taxon>
        <taxon>Anseriformes</taxon>
        <taxon>Anatidae</taxon>
        <taxon>Anatinae</taxon>
        <taxon>Anas</taxon>
    </lineage>
</organism>
<sequence>MGAATTRDTDSHDPKQRTPDSIPAKSCQGLQKHRMASGYFVMNEELVGFPCLRAHSGEESSSTFPRTHARWLRTLNRPPLSIALQALSTSAWRPVLPQPQVRYAADAGSSATRPQHPASQRQLRALPRLKTHPAPRSQSQQA</sequence>
<feature type="compositionally biased region" description="Polar residues" evidence="1">
    <location>
        <begin position="109"/>
        <end position="122"/>
    </location>
</feature>
<evidence type="ECO:0000313" key="3">
    <source>
        <dbReference type="Proteomes" id="UP000296049"/>
    </source>
</evidence>
<protein>
    <submittedName>
        <fullName evidence="2">Uncharacterized protein</fullName>
    </submittedName>
</protein>
<feature type="region of interest" description="Disordered" evidence="1">
    <location>
        <begin position="1"/>
        <end position="29"/>
    </location>
</feature>
<evidence type="ECO:0000256" key="1">
    <source>
        <dbReference type="SAM" id="MobiDB-lite"/>
    </source>
</evidence>
<proteinExistence type="predicted"/>
<dbReference type="EMBL" id="KB743944">
    <property type="protein sequence ID" value="EOA96543.1"/>
    <property type="molecule type" value="Genomic_DNA"/>
</dbReference>
<feature type="region of interest" description="Disordered" evidence="1">
    <location>
        <begin position="103"/>
        <end position="142"/>
    </location>
</feature>
<accession>R0KTD6</accession>
<gene>
    <name evidence="2" type="ORF">Anapl_04313</name>
</gene>
<keyword evidence="3" id="KW-1185">Reference proteome</keyword>
<reference evidence="3" key="1">
    <citation type="journal article" date="2013" name="Nat. Genet.">
        <title>The duck genome and transcriptome provide insight into an avian influenza virus reservoir species.</title>
        <authorList>
            <person name="Huang Y."/>
            <person name="Li Y."/>
            <person name="Burt D.W."/>
            <person name="Chen H."/>
            <person name="Zhang Y."/>
            <person name="Qian W."/>
            <person name="Kim H."/>
            <person name="Gan S."/>
            <person name="Zhao Y."/>
            <person name="Li J."/>
            <person name="Yi K."/>
            <person name="Feng H."/>
            <person name="Zhu P."/>
            <person name="Li B."/>
            <person name="Liu Q."/>
            <person name="Fairley S."/>
            <person name="Magor K.E."/>
            <person name="Du Z."/>
            <person name="Hu X."/>
            <person name="Goodman L."/>
            <person name="Tafer H."/>
            <person name="Vignal A."/>
            <person name="Lee T."/>
            <person name="Kim K.W."/>
            <person name="Sheng Z."/>
            <person name="An Y."/>
            <person name="Searle S."/>
            <person name="Herrero J."/>
            <person name="Groenen M.A."/>
            <person name="Crooijmans R.P."/>
            <person name="Faraut T."/>
            <person name="Cai Q."/>
            <person name="Webster R.G."/>
            <person name="Aldridge J.R."/>
            <person name="Warren W.C."/>
            <person name="Bartschat S."/>
            <person name="Kehr S."/>
            <person name="Marz M."/>
            <person name="Stadler P.F."/>
            <person name="Smith J."/>
            <person name="Kraus R.H."/>
            <person name="Zhao Y."/>
            <person name="Ren L."/>
            <person name="Fei J."/>
            <person name="Morisson M."/>
            <person name="Kaiser P."/>
            <person name="Griffin D.K."/>
            <person name="Rao M."/>
            <person name="Pitel F."/>
            <person name="Wang J."/>
            <person name="Li N."/>
        </authorList>
    </citation>
    <scope>NUCLEOTIDE SEQUENCE [LARGE SCALE GENOMIC DNA]</scope>
</reference>
<name>R0KTD6_ANAPL</name>
<evidence type="ECO:0000313" key="2">
    <source>
        <dbReference type="EMBL" id="EOA96543.1"/>
    </source>
</evidence>